<comment type="caution">
    <text evidence="3">The sequence shown here is derived from an EMBL/GenBank/DDBJ whole genome shotgun (WGS) entry which is preliminary data.</text>
</comment>
<accession>A0A369W1E7</accession>
<feature type="modified residue" description="4-aspartylphosphate" evidence="1">
    <location>
        <position position="66"/>
    </location>
</feature>
<dbReference type="InterPro" id="IPR011006">
    <property type="entry name" value="CheY-like_superfamily"/>
</dbReference>
<dbReference type="SMART" id="SM00448">
    <property type="entry name" value="REC"/>
    <property type="match status" value="1"/>
</dbReference>
<dbReference type="InterPro" id="IPR001789">
    <property type="entry name" value="Sig_transdc_resp-reg_receiver"/>
</dbReference>
<evidence type="ECO:0000313" key="4">
    <source>
        <dbReference type="Proteomes" id="UP000253759"/>
    </source>
</evidence>
<sequence length="125" mass="13617">MACVSRPGAHVDLNSHILIVDDEFLVLLDLHTQLQQRGFSNISTASNVAGAMTIVENETIVMAFLDINLGNETSYDIASALQERNIPFAFVSGYAKDFVDAAFDDVPVITKPVSSGDIDQFLRRG</sequence>
<dbReference type="PROSITE" id="PS50110">
    <property type="entry name" value="RESPONSE_REGULATORY"/>
    <property type="match status" value="1"/>
</dbReference>
<gene>
    <name evidence="3" type="ORF">DVH29_15030</name>
</gene>
<protein>
    <submittedName>
        <fullName evidence="3">Response regulator</fullName>
    </submittedName>
</protein>
<keyword evidence="4" id="KW-1185">Reference proteome</keyword>
<dbReference type="Gene3D" id="3.40.50.2300">
    <property type="match status" value="1"/>
</dbReference>
<feature type="domain" description="Response regulatory" evidence="2">
    <location>
        <begin position="16"/>
        <end position="125"/>
    </location>
</feature>
<evidence type="ECO:0000256" key="1">
    <source>
        <dbReference type="PROSITE-ProRule" id="PRU00169"/>
    </source>
</evidence>
<dbReference type="GO" id="GO:0000160">
    <property type="term" value="P:phosphorelay signal transduction system"/>
    <property type="evidence" value="ECO:0007669"/>
    <property type="project" value="InterPro"/>
</dbReference>
<reference evidence="4" key="1">
    <citation type="submission" date="2018-07" db="EMBL/GenBank/DDBJ databases">
        <authorList>
            <person name="Liu B.-T."/>
            <person name="Du Z."/>
        </authorList>
    </citation>
    <scope>NUCLEOTIDE SEQUENCE [LARGE SCALE GENOMIC DNA]</scope>
    <source>
        <strain evidence="4">XYN52</strain>
    </source>
</reference>
<proteinExistence type="predicted"/>
<dbReference type="EMBL" id="QQNH01000036">
    <property type="protein sequence ID" value="RDE07777.1"/>
    <property type="molecule type" value="Genomic_DNA"/>
</dbReference>
<dbReference type="SUPFAM" id="SSF52172">
    <property type="entry name" value="CheY-like"/>
    <property type="match status" value="1"/>
</dbReference>
<dbReference type="AlphaFoldDB" id="A0A369W1E7"/>
<evidence type="ECO:0000259" key="2">
    <source>
        <dbReference type="PROSITE" id="PS50110"/>
    </source>
</evidence>
<organism evidence="3 4">
    <name type="scientific">Pelagibacterium lacus</name>
    <dbReference type="NCBI Taxonomy" id="2282655"/>
    <lineage>
        <taxon>Bacteria</taxon>
        <taxon>Pseudomonadati</taxon>
        <taxon>Pseudomonadota</taxon>
        <taxon>Alphaproteobacteria</taxon>
        <taxon>Hyphomicrobiales</taxon>
        <taxon>Devosiaceae</taxon>
        <taxon>Pelagibacterium</taxon>
    </lineage>
</organism>
<dbReference type="Proteomes" id="UP000253759">
    <property type="component" value="Unassembled WGS sequence"/>
</dbReference>
<keyword evidence="1" id="KW-0597">Phosphoprotein</keyword>
<dbReference type="Pfam" id="PF00072">
    <property type="entry name" value="Response_reg"/>
    <property type="match status" value="1"/>
</dbReference>
<name>A0A369W1E7_9HYPH</name>
<evidence type="ECO:0000313" key="3">
    <source>
        <dbReference type="EMBL" id="RDE07777.1"/>
    </source>
</evidence>